<dbReference type="GO" id="GO:0004074">
    <property type="term" value="F:biliverdin reductase [NAD(P)H] activity"/>
    <property type="evidence" value="ECO:0007669"/>
    <property type="project" value="TreeGrafter"/>
</dbReference>
<feature type="domain" description="NAD(P)-binding" evidence="1">
    <location>
        <begin position="3"/>
        <end position="56"/>
    </location>
</feature>
<dbReference type="Proteomes" id="UP000678499">
    <property type="component" value="Unassembled WGS sequence"/>
</dbReference>
<dbReference type="AlphaFoldDB" id="A0A7R9BZ08"/>
<organism evidence="2">
    <name type="scientific">Notodromas monacha</name>
    <dbReference type="NCBI Taxonomy" id="399045"/>
    <lineage>
        <taxon>Eukaryota</taxon>
        <taxon>Metazoa</taxon>
        <taxon>Ecdysozoa</taxon>
        <taxon>Arthropoda</taxon>
        <taxon>Crustacea</taxon>
        <taxon>Oligostraca</taxon>
        <taxon>Ostracoda</taxon>
        <taxon>Podocopa</taxon>
        <taxon>Podocopida</taxon>
        <taxon>Cypridocopina</taxon>
        <taxon>Cypridoidea</taxon>
        <taxon>Cyprididae</taxon>
        <taxon>Notodromas</taxon>
    </lineage>
</organism>
<gene>
    <name evidence="2" type="ORF">NMOB1V02_LOCUS11420</name>
</gene>
<dbReference type="OrthoDB" id="419598at2759"/>
<proteinExistence type="predicted"/>
<dbReference type="SUPFAM" id="SSF51735">
    <property type="entry name" value="NAD(P)-binding Rossmann-fold domains"/>
    <property type="match status" value="1"/>
</dbReference>
<evidence type="ECO:0000313" key="3">
    <source>
        <dbReference type="Proteomes" id="UP000678499"/>
    </source>
</evidence>
<reference evidence="2" key="1">
    <citation type="submission" date="2020-11" db="EMBL/GenBank/DDBJ databases">
        <authorList>
            <person name="Tran Van P."/>
        </authorList>
    </citation>
    <scope>NUCLEOTIDE SEQUENCE</scope>
</reference>
<dbReference type="PANTHER" id="PTHR43355">
    <property type="entry name" value="FLAVIN REDUCTASE (NADPH)"/>
    <property type="match status" value="1"/>
</dbReference>
<accession>A0A7R9BZ08</accession>
<dbReference type="PANTHER" id="PTHR43355:SF2">
    <property type="entry name" value="FLAVIN REDUCTASE (NADPH)"/>
    <property type="match status" value="1"/>
</dbReference>
<dbReference type="InterPro" id="IPR016040">
    <property type="entry name" value="NAD(P)-bd_dom"/>
</dbReference>
<keyword evidence="3" id="KW-1185">Reference proteome</keyword>
<dbReference type="InterPro" id="IPR036291">
    <property type="entry name" value="NAD(P)-bd_dom_sf"/>
</dbReference>
<dbReference type="EMBL" id="CAJPEX010006172">
    <property type="protein sequence ID" value="CAG0923961.1"/>
    <property type="molecule type" value="Genomic_DNA"/>
</dbReference>
<dbReference type="Pfam" id="PF13460">
    <property type="entry name" value="NAD_binding_10"/>
    <property type="match status" value="1"/>
</dbReference>
<evidence type="ECO:0000313" key="2">
    <source>
        <dbReference type="EMBL" id="CAD7283809.1"/>
    </source>
</evidence>
<dbReference type="InterPro" id="IPR051606">
    <property type="entry name" value="Polyketide_Oxido-like"/>
</dbReference>
<dbReference type="Gene3D" id="3.40.50.720">
    <property type="entry name" value="NAD(P)-binding Rossmann-like Domain"/>
    <property type="match status" value="1"/>
</dbReference>
<dbReference type="GO" id="GO:0042602">
    <property type="term" value="F:riboflavin reductase (NADPH) activity"/>
    <property type="evidence" value="ECO:0007669"/>
    <property type="project" value="TreeGrafter"/>
</dbReference>
<evidence type="ECO:0000259" key="1">
    <source>
        <dbReference type="Pfam" id="PF13460"/>
    </source>
</evidence>
<sequence>MEGLKVRAFVRDQSKIPDDVAGSVEPFLGDVLDPVKVTSALQGQDAVVVALGTRNDLNIPEGQASGEYQIEESKVPVRNVSKHDLGEFLVKAATSENEAYRGKTMGIGTLGLTR</sequence>
<protein>
    <recommendedName>
        <fullName evidence="1">NAD(P)-binding domain-containing protein</fullName>
    </recommendedName>
</protein>
<name>A0A7R9BZ08_9CRUS</name>
<dbReference type="EMBL" id="OA888209">
    <property type="protein sequence ID" value="CAD7283809.1"/>
    <property type="molecule type" value="Genomic_DNA"/>
</dbReference>